<evidence type="ECO:0000256" key="3">
    <source>
        <dbReference type="SAM" id="Coils"/>
    </source>
</evidence>
<reference evidence="6" key="3">
    <citation type="submission" date="2011-10" db="EMBL/GenBank/DDBJ databases">
        <title>Transcriptional landscape of the pathogenic yeast Candida parapsilosis.</title>
        <authorList>
            <person name="Guida A."/>
            <person name="Lindstaedt C."/>
            <person name="Maguire S.L."/>
            <person name="Ding C."/>
            <person name="Higgins D.G."/>
            <person name="Harris D."/>
            <person name="Berriman M."/>
            <person name="Butler G."/>
        </authorList>
    </citation>
    <scope>NUCLEOTIDE SEQUENCE</scope>
    <source>
        <strain evidence="6">CDC317</strain>
    </source>
</reference>
<dbReference type="InterPro" id="IPR040773">
    <property type="entry name" value="Rpn6_N"/>
</dbReference>
<dbReference type="InterPro" id="IPR036390">
    <property type="entry name" value="WH_DNA-bd_sf"/>
</dbReference>
<keyword evidence="2" id="KW-0647">Proteasome</keyword>
<keyword evidence="8" id="KW-1185">Reference proteome</keyword>
<dbReference type="Gene3D" id="1.25.40.570">
    <property type="match status" value="1"/>
</dbReference>
<evidence type="ECO:0000256" key="1">
    <source>
        <dbReference type="ARBA" id="ARBA00007454"/>
    </source>
</evidence>
<organism evidence="6 8">
    <name type="scientific">Candida parapsilosis (strain CDC 317 / ATCC MYA-4646)</name>
    <name type="common">Yeast</name>
    <name type="synonym">Monilia parapsilosis</name>
    <dbReference type="NCBI Taxonomy" id="578454"/>
    <lineage>
        <taxon>Eukaryota</taxon>
        <taxon>Fungi</taxon>
        <taxon>Dikarya</taxon>
        <taxon>Ascomycota</taxon>
        <taxon>Saccharomycotina</taxon>
        <taxon>Pichiomycetes</taxon>
        <taxon>Debaryomycetaceae</taxon>
        <taxon>Candida/Lodderomyces clade</taxon>
        <taxon>Candida</taxon>
    </lineage>
</organism>
<dbReference type="PROSITE" id="PS50250">
    <property type="entry name" value="PCI"/>
    <property type="match status" value="1"/>
</dbReference>
<dbReference type="EMBL" id="HE605208">
    <property type="protein sequence ID" value="CCE44572.1"/>
    <property type="molecule type" value="Genomic_DNA"/>
</dbReference>
<name>G8BIV7_CANPC</name>
<evidence type="ECO:0000313" key="7">
    <source>
        <dbReference type="EnsemblFungi" id="CPAR2_403750-T-p1"/>
    </source>
</evidence>
<dbReference type="PANTHER" id="PTHR10678">
    <property type="entry name" value="26S PROTEASOME NON-ATPASE REGULATORY SUBUNIT 11/COP9 SIGNALOSOME COMPLEX SUBUNIT 2"/>
    <property type="match status" value="1"/>
</dbReference>
<feature type="coiled-coil region" evidence="3">
    <location>
        <begin position="144"/>
        <end position="171"/>
    </location>
</feature>
<evidence type="ECO:0000256" key="2">
    <source>
        <dbReference type="ARBA" id="ARBA00022942"/>
    </source>
</evidence>
<dbReference type="SMART" id="SM00753">
    <property type="entry name" value="PAM"/>
    <property type="match status" value="1"/>
</dbReference>
<evidence type="ECO:0000313" key="8">
    <source>
        <dbReference type="Proteomes" id="UP000005221"/>
    </source>
</evidence>
<dbReference type="GO" id="GO:0005198">
    <property type="term" value="F:structural molecule activity"/>
    <property type="evidence" value="ECO:0007669"/>
    <property type="project" value="EnsemblFungi"/>
</dbReference>
<feature type="domain" description="PCI" evidence="4">
    <location>
        <begin position="224"/>
        <end position="396"/>
    </location>
</feature>
<dbReference type="InterPro" id="IPR040780">
    <property type="entry name" value="Rpn6_C_helix"/>
</dbReference>
<dbReference type="STRING" id="578454.G8BIV7"/>
<sequence length="426" mass="48784">MSDKALLEEAREAVNKKQFDVAETKYKKILEDSKQETSTSAKVLQLQENAILELGKIYRTLDQPQKLLQVITDSRQLLGNFAKSKTAKIVRTLIEYFDNLTDALDVQIEATRQSIDWAMESKLSFLRQSLQLKLSDLLYQKHQYHEALKYINELLREYKKLDDKSSLVEVQLLESKIYHALRNIAKSKAALTSARTSANSIYCPTLLQAELDCQSGILNMEDKDYKTAFSYFYESFEGFNSQQSDENSKTAVKVLKYMLLSKIMLNLIDDVNNILKNKNMAQYQSKDIDAMKSIAVAYSNRSLKEFENSLIQYSTELKSDDIIKNHFNSLYDQLLQVNLLKIIESYECVELEHIAKVIGLNVKQVEGKLSQMILDKVFYGVLDQGNGWLIIYDEPKKDGAYEASLDLVKNLSGVVDLLYEKATALN</sequence>
<dbReference type="InterPro" id="IPR000717">
    <property type="entry name" value="PCI_dom"/>
</dbReference>
<dbReference type="eggNOG" id="KOG1463">
    <property type="taxonomic scope" value="Eukaryota"/>
</dbReference>
<dbReference type="CGD" id="CAL0000154957">
    <property type="gene designation" value="CPAR2_403750"/>
</dbReference>
<dbReference type="Pfam" id="PF01399">
    <property type="entry name" value="PCI"/>
    <property type="match status" value="1"/>
</dbReference>
<dbReference type="EnsemblFungi" id="CPAR2_403750-T">
    <property type="protein sequence ID" value="CPAR2_403750-T-p1"/>
    <property type="gene ID" value="CPAR2_403750"/>
</dbReference>
<protein>
    <submittedName>
        <fullName evidence="7">PCI domain-containing protein</fullName>
    </submittedName>
</protein>
<dbReference type="InterPro" id="IPR050871">
    <property type="entry name" value="26S_Proteasome/COP9_Components"/>
</dbReference>
<evidence type="ECO:0000313" key="5">
    <source>
        <dbReference type="CGD" id="CAL0000154957"/>
    </source>
</evidence>
<comment type="similarity">
    <text evidence="1">Belongs to the proteasome subunit S9 family.</text>
</comment>
<evidence type="ECO:0000313" key="6">
    <source>
        <dbReference type="EMBL" id="CCE44572.1"/>
    </source>
</evidence>
<dbReference type="GO" id="GO:0043161">
    <property type="term" value="P:proteasome-mediated ubiquitin-dependent protein catabolic process"/>
    <property type="evidence" value="ECO:0007669"/>
    <property type="project" value="EnsemblFungi"/>
</dbReference>
<dbReference type="SUPFAM" id="SSF46785">
    <property type="entry name" value="Winged helix' DNA-binding domain"/>
    <property type="match status" value="1"/>
</dbReference>
<dbReference type="GO" id="GO:0008541">
    <property type="term" value="C:proteasome regulatory particle, lid subcomplex"/>
    <property type="evidence" value="ECO:0007669"/>
    <property type="project" value="EnsemblFungi"/>
</dbReference>
<accession>G8BIV7</accession>
<dbReference type="Pfam" id="PF18503">
    <property type="entry name" value="RPN6_C_helix"/>
    <property type="match status" value="1"/>
</dbReference>
<dbReference type="SMART" id="SM00088">
    <property type="entry name" value="PINT"/>
    <property type="match status" value="1"/>
</dbReference>
<reference evidence="7" key="4">
    <citation type="submission" date="2025-05" db="UniProtKB">
        <authorList>
            <consortium name="EnsemblFungi"/>
        </authorList>
    </citation>
    <scope>IDENTIFICATION</scope>
</reference>
<dbReference type="Proteomes" id="UP000005221">
    <property type="component" value="Chromosome 4"/>
</dbReference>
<proteinExistence type="inferred from homology"/>
<dbReference type="AlphaFoldDB" id="G8BIV7"/>
<dbReference type="GO" id="GO:0043248">
    <property type="term" value="P:proteasome assembly"/>
    <property type="evidence" value="ECO:0007669"/>
    <property type="project" value="EnsemblFungi"/>
</dbReference>
<keyword evidence="3" id="KW-0175">Coiled coil</keyword>
<reference evidence="8" key="2">
    <citation type="journal article" date="2011" name="BMC Genomics">
        <title>Using RNA-seq to determine the transcriptional landscape and the hypoxic response of the pathogenic yeast Candida parapsilosis.</title>
        <authorList>
            <person name="Guida A."/>
            <person name="Lindstaedt C."/>
            <person name="Maguire S.L."/>
            <person name="Ding C."/>
            <person name="Higgins D.G."/>
            <person name="Corton N.J."/>
            <person name="Berriman M."/>
            <person name="Butler G."/>
        </authorList>
    </citation>
    <scope>GENOME REANNOTATION</scope>
    <source>
        <strain evidence="8">CDC 317 / ATCC MYA-4646</strain>
    </source>
</reference>
<evidence type="ECO:0000259" key="4">
    <source>
        <dbReference type="PROSITE" id="PS50250"/>
    </source>
</evidence>
<dbReference type="VEuPathDB" id="FungiDB:CPAR2_403750"/>
<dbReference type="GO" id="GO:0034515">
    <property type="term" value="C:proteasome storage granule"/>
    <property type="evidence" value="ECO:0007669"/>
    <property type="project" value="EnsemblFungi"/>
</dbReference>
<reference evidence="8" key="1">
    <citation type="journal article" date="2009" name="Nature">
        <title>Evolution of pathogenicity and sexual reproduction in eight Candida genomes.</title>
        <authorList>
            <person name="Butler G."/>
            <person name="Rasmussen M.D."/>
            <person name="Lin M.F."/>
            <person name="Santos M.A."/>
            <person name="Sakthikumar S."/>
            <person name="Munro C.A."/>
            <person name="Rheinbay E."/>
            <person name="Grabherr M."/>
            <person name="Forche A."/>
            <person name="Reedy J.L."/>
            <person name="Agrafioti I."/>
            <person name="Arnaud M.B."/>
            <person name="Bates S."/>
            <person name="Brown A.J."/>
            <person name="Brunke S."/>
            <person name="Costanzo M.C."/>
            <person name="Fitzpatrick D.A."/>
            <person name="de Groot P.W."/>
            <person name="Harris D."/>
            <person name="Hoyer L.L."/>
            <person name="Hube B."/>
            <person name="Klis F.M."/>
            <person name="Kodira C."/>
            <person name="Lennard N."/>
            <person name="Logue M.E."/>
            <person name="Martin R."/>
            <person name="Neiman A.M."/>
            <person name="Nikolaou E."/>
            <person name="Quail M.A."/>
            <person name="Quinn J."/>
            <person name="Santos M.C."/>
            <person name="Schmitzberger F.F."/>
            <person name="Sherlock G."/>
            <person name="Shah P."/>
            <person name="Silverstein K.A."/>
            <person name="Skrzypek M.S."/>
            <person name="Soll D."/>
            <person name="Staggs R."/>
            <person name="Stansfield I."/>
            <person name="Stumpf M.P."/>
            <person name="Sudbery P.E."/>
            <person name="Srikantha T."/>
            <person name="Zeng Q."/>
            <person name="Berman J."/>
            <person name="Berriman M."/>
            <person name="Heitman J."/>
            <person name="Gow N.A."/>
            <person name="Lorenz M.C."/>
            <person name="Birren B.W."/>
            <person name="Kellis M."/>
            <person name="Cuomo C.A."/>
        </authorList>
    </citation>
    <scope>NUCLEOTIDE SEQUENCE [LARGE SCALE GENOMIC DNA]</scope>
    <source>
        <strain evidence="8">CDC 317 / ATCC MYA-4646</strain>
    </source>
</reference>
<gene>
    <name evidence="5 6" type="ordered locus">CPAR2_403750</name>
</gene>
<dbReference type="Pfam" id="PF18055">
    <property type="entry name" value="RPN6_N"/>
    <property type="match status" value="1"/>
</dbReference>
<accession>A0AAJ8W2U9</accession>